<dbReference type="Gene3D" id="1.20.120.520">
    <property type="entry name" value="nmb1532 protein domain like"/>
    <property type="match status" value="1"/>
</dbReference>
<dbReference type="KEGG" id="gtl:EP073_11460"/>
<keyword evidence="3" id="KW-1185">Reference proteome</keyword>
<organism evidence="2 3">
    <name type="scientific">Geovibrio thiophilus</name>
    <dbReference type="NCBI Taxonomy" id="139438"/>
    <lineage>
        <taxon>Bacteria</taxon>
        <taxon>Pseudomonadati</taxon>
        <taxon>Deferribacterota</taxon>
        <taxon>Deferribacteres</taxon>
        <taxon>Deferribacterales</taxon>
        <taxon>Geovibrionaceae</taxon>
        <taxon>Geovibrio</taxon>
    </lineage>
</organism>
<dbReference type="Pfam" id="PF01814">
    <property type="entry name" value="Hemerythrin"/>
    <property type="match status" value="1"/>
</dbReference>
<gene>
    <name evidence="2" type="ORF">EP073_11460</name>
</gene>
<accession>A0A410K0T8</accession>
<dbReference type="RefSeq" id="WP_128467284.1">
    <property type="nucleotide sequence ID" value="NZ_CP035108.1"/>
</dbReference>
<reference evidence="2 3" key="1">
    <citation type="submission" date="2019-01" db="EMBL/GenBank/DDBJ databases">
        <title>Geovibrio thiophilus DSM 11263, complete genome.</title>
        <authorList>
            <person name="Spring S."/>
            <person name="Bunk B."/>
            <person name="Sproer C."/>
        </authorList>
    </citation>
    <scope>NUCLEOTIDE SEQUENCE [LARGE SCALE GENOMIC DNA]</scope>
    <source>
        <strain evidence="2 3">DSM 11263</strain>
    </source>
</reference>
<evidence type="ECO:0000259" key="1">
    <source>
        <dbReference type="Pfam" id="PF01814"/>
    </source>
</evidence>
<sequence length="129" mass="14776">MSALITELKNDHLQLLKLLQEVQITGLGNDAGRKKLLEGKRLLAGHLQKEDTRLYPALKNNPAAKNVSDQFADEMKKLTAEILGFINRMEKAELNMEYAKDLGRIITTLRLRINREEIQLYPLYDKVNS</sequence>
<dbReference type="AlphaFoldDB" id="A0A410K0T8"/>
<name>A0A410K0T8_9BACT</name>
<proteinExistence type="predicted"/>
<feature type="domain" description="Hemerythrin-like" evidence="1">
    <location>
        <begin position="4"/>
        <end position="123"/>
    </location>
</feature>
<dbReference type="OrthoDB" id="5455720at2"/>
<dbReference type="Proteomes" id="UP000287502">
    <property type="component" value="Chromosome"/>
</dbReference>
<protein>
    <submittedName>
        <fullName evidence="2">Hemerythrin domain-containing protein</fullName>
    </submittedName>
</protein>
<dbReference type="EMBL" id="CP035108">
    <property type="protein sequence ID" value="QAR33999.1"/>
    <property type="molecule type" value="Genomic_DNA"/>
</dbReference>
<dbReference type="InterPro" id="IPR012312">
    <property type="entry name" value="Hemerythrin-like"/>
</dbReference>
<evidence type="ECO:0000313" key="3">
    <source>
        <dbReference type="Proteomes" id="UP000287502"/>
    </source>
</evidence>
<evidence type="ECO:0000313" key="2">
    <source>
        <dbReference type="EMBL" id="QAR33999.1"/>
    </source>
</evidence>